<gene>
    <name evidence="1" type="ORF">ABIV_1914</name>
</gene>
<accession>A0AB33GTF5</accession>
<dbReference type="AlphaFoldDB" id="A0AB33GTF5"/>
<reference evidence="1 2" key="1">
    <citation type="submission" date="2018-07" db="EMBL/GenBank/DDBJ databases">
        <title>Complete genome of the Arcobacter bivalviorum type strain LMG 26154.</title>
        <authorList>
            <person name="Miller W.G."/>
            <person name="Yee E."/>
            <person name="Bono J.L."/>
        </authorList>
    </citation>
    <scope>NUCLEOTIDE SEQUENCE [LARGE SCALE GENOMIC DNA]</scope>
    <source>
        <strain evidence="1 2">LMG 26154</strain>
    </source>
</reference>
<dbReference type="EMBL" id="CP031217">
    <property type="protein sequence ID" value="AXH12902.1"/>
    <property type="molecule type" value="Genomic_DNA"/>
</dbReference>
<evidence type="ECO:0000313" key="2">
    <source>
        <dbReference type="Proteomes" id="UP000253850"/>
    </source>
</evidence>
<sequence length="58" mass="6842">MSNLILKKEIRSVIRNSGQEVNSKMLCSIVKLMNMRYRDLDKRRVVLLTNELLYESKA</sequence>
<protein>
    <submittedName>
        <fullName evidence="1">Uncharacterized protein</fullName>
    </submittedName>
</protein>
<evidence type="ECO:0000313" key="1">
    <source>
        <dbReference type="EMBL" id="AXH12902.1"/>
    </source>
</evidence>
<dbReference type="KEGG" id="hbv:ABIV_1914"/>
<name>A0AB33GTF5_9BACT</name>
<dbReference type="RefSeq" id="WP_162918003.1">
    <property type="nucleotide sequence ID" value="NZ_CP031217.1"/>
</dbReference>
<dbReference type="Proteomes" id="UP000253850">
    <property type="component" value="Chromosome"/>
</dbReference>
<organism evidence="1 2">
    <name type="scientific">Halarcobacter bivalviorum</name>
    <dbReference type="NCBI Taxonomy" id="663364"/>
    <lineage>
        <taxon>Bacteria</taxon>
        <taxon>Pseudomonadati</taxon>
        <taxon>Campylobacterota</taxon>
        <taxon>Epsilonproteobacteria</taxon>
        <taxon>Campylobacterales</taxon>
        <taxon>Arcobacteraceae</taxon>
        <taxon>Halarcobacter</taxon>
    </lineage>
</organism>
<proteinExistence type="predicted"/>